<gene>
    <name evidence="2" type="ORF">QBC46DRAFT_414325</name>
</gene>
<evidence type="ECO:0000313" key="2">
    <source>
        <dbReference type="EMBL" id="KAK3933985.1"/>
    </source>
</evidence>
<dbReference type="Proteomes" id="UP001303473">
    <property type="component" value="Unassembled WGS sequence"/>
</dbReference>
<dbReference type="EMBL" id="MU854042">
    <property type="protein sequence ID" value="KAK3933985.1"/>
    <property type="molecule type" value="Genomic_DNA"/>
</dbReference>
<accession>A0AAN6MV31</accession>
<feature type="transmembrane region" description="Helical" evidence="1">
    <location>
        <begin position="12"/>
        <end position="30"/>
    </location>
</feature>
<evidence type="ECO:0000256" key="1">
    <source>
        <dbReference type="SAM" id="Phobius"/>
    </source>
</evidence>
<keyword evidence="1" id="KW-0812">Transmembrane</keyword>
<evidence type="ECO:0000313" key="3">
    <source>
        <dbReference type="Proteomes" id="UP001303473"/>
    </source>
</evidence>
<keyword evidence="1" id="KW-0472">Membrane</keyword>
<sequence>MEGCKLLKRGASVALVICSAISVIIGIVALSTESNKKARLFTLQPVHSYTEENFIQSIQSQAISVAGSIQTAIPNAISQIQSAGTTAVSSLETAIPEAISKVQSAANAAATGISATIEDILPTNFSVSTNQFCIGLAHNVSCYSLPPNVSSIIPSEVGNMLGKDLNDIQTLGTALTDVTTKAIQNL</sequence>
<reference evidence="3" key="1">
    <citation type="journal article" date="2023" name="Mol. Phylogenet. Evol.">
        <title>Genome-scale phylogeny and comparative genomics of the fungal order Sordariales.</title>
        <authorList>
            <person name="Hensen N."/>
            <person name="Bonometti L."/>
            <person name="Westerberg I."/>
            <person name="Brannstrom I.O."/>
            <person name="Guillou S."/>
            <person name="Cros-Aarteil S."/>
            <person name="Calhoun S."/>
            <person name="Haridas S."/>
            <person name="Kuo A."/>
            <person name="Mondo S."/>
            <person name="Pangilinan J."/>
            <person name="Riley R."/>
            <person name="LaButti K."/>
            <person name="Andreopoulos B."/>
            <person name="Lipzen A."/>
            <person name="Chen C."/>
            <person name="Yan M."/>
            <person name="Daum C."/>
            <person name="Ng V."/>
            <person name="Clum A."/>
            <person name="Steindorff A."/>
            <person name="Ohm R.A."/>
            <person name="Martin F."/>
            <person name="Silar P."/>
            <person name="Natvig D.O."/>
            <person name="Lalanne C."/>
            <person name="Gautier V."/>
            <person name="Ament-Velasquez S.L."/>
            <person name="Kruys A."/>
            <person name="Hutchinson M.I."/>
            <person name="Powell A.J."/>
            <person name="Barry K."/>
            <person name="Miller A.N."/>
            <person name="Grigoriev I.V."/>
            <person name="Debuchy R."/>
            <person name="Gladieux P."/>
            <person name="Hiltunen Thoren M."/>
            <person name="Johannesson H."/>
        </authorList>
    </citation>
    <scope>NUCLEOTIDE SEQUENCE [LARGE SCALE GENOMIC DNA]</scope>
    <source>
        <strain evidence="3">CBS 340.73</strain>
    </source>
</reference>
<comment type="caution">
    <text evidence="2">The sequence shown here is derived from an EMBL/GenBank/DDBJ whole genome shotgun (WGS) entry which is preliminary data.</text>
</comment>
<proteinExistence type="predicted"/>
<protein>
    <submittedName>
        <fullName evidence="2">Uncharacterized protein</fullName>
    </submittedName>
</protein>
<name>A0AAN6MV31_9PEZI</name>
<organism evidence="2 3">
    <name type="scientific">Diplogelasinospora grovesii</name>
    <dbReference type="NCBI Taxonomy" id="303347"/>
    <lineage>
        <taxon>Eukaryota</taxon>
        <taxon>Fungi</taxon>
        <taxon>Dikarya</taxon>
        <taxon>Ascomycota</taxon>
        <taxon>Pezizomycotina</taxon>
        <taxon>Sordariomycetes</taxon>
        <taxon>Sordariomycetidae</taxon>
        <taxon>Sordariales</taxon>
        <taxon>Diplogelasinosporaceae</taxon>
        <taxon>Diplogelasinospora</taxon>
    </lineage>
</organism>
<keyword evidence="1" id="KW-1133">Transmembrane helix</keyword>
<keyword evidence="3" id="KW-1185">Reference proteome</keyword>
<dbReference type="AlphaFoldDB" id="A0AAN6MV31"/>